<evidence type="ECO:0000256" key="5">
    <source>
        <dbReference type="ARBA" id="ARBA00023136"/>
    </source>
</evidence>
<dbReference type="RefSeq" id="WP_307158979.1">
    <property type="nucleotide sequence ID" value="NZ_JAUSWH010000010.1"/>
</dbReference>
<organism evidence="7 8">
    <name type="scientific">Rhizobium paknamense</name>
    <dbReference type="NCBI Taxonomy" id="1206817"/>
    <lineage>
        <taxon>Bacteria</taxon>
        <taxon>Pseudomonadati</taxon>
        <taxon>Pseudomonadota</taxon>
        <taxon>Alphaproteobacteria</taxon>
        <taxon>Hyphomicrobiales</taxon>
        <taxon>Rhizobiaceae</taxon>
        <taxon>Rhizobium/Agrobacterium group</taxon>
        <taxon>Rhizobium</taxon>
    </lineage>
</organism>
<dbReference type="PANTHER" id="PTHR30482:SF17">
    <property type="entry name" value="ABC TRANSPORTER ATP-BINDING PROTEIN"/>
    <property type="match status" value="1"/>
</dbReference>
<sequence length="338" mass="36118">MGPSQHRITRALGRTRRLSPLEVSFWLLAVAVWFFLPDYHLILNEIAGFAILALSLDLILGYAGMVSLGQAAMYGLGAYAAGLFSIHVTGEPISGLLVGAACGALLALLTGPLLLRGGDLTRLMVTLGVAAVVMEIANQASWLTGGADGLRGMEIQPLFGVFDFDIFGQTACAYSLVVLFALMLIARVLLSSPFGYSLRAIRDNPLRASAVGIPVHARLVTIYTVSGAYAGIAGALFAQTQQFVSLDALSFQKSADGLMILTIGGPGYLYGGALGALVYKLIQDELSNLTPQYWQFWIGLMLVAFVLIGRERPHRALAALTRRLKGKAERSKAKEDQA</sequence>
<evidence type="ECO:0000256" key="3">
    <source>
        <dbReference type="ARBA" id="ARBA00022692"/>
    </source>
</evidence>
<feature type="transmembrane region" description="Helical" evidence="6">
    <location>
        <begin position="258"/>
        <end position="282"/>
    </location>
</feature>
<evidence type="ECO:0000256" key="4">
    <source>
        <dbReference type="ARBA" id="ARBA00022989"/>
    </source>
</evidence>
<feature type="transmembrane region" description="Helical" evidence="6">
    <location>
        <begin position="96"/>
        <end position="115"/>
    </location>
</feature>
<feature type="transmembrane region" description="Helical" evidence="6">
    <location>
        <begin position="166"/>
        <end position="190"/>
    </location>
</feature>
<keyword evidence="8" id="KW-1185">Reference proteome</keyword>
<evidence type="ECO:0000256" key="1">
    <source>
        <dbReference type="ARBA" id="ARBA00004651"/>
    </source>
</evidence>
<dbReference type="InterPro" id="IPR043428">
    <property type="entry name" value="LivM-like"/>
</dbReference>
<keyword evidence="3 6" id="KW-0812">Transmembrane</keyword>
<comment type="subcellular location">
    <subcellularLocation>
        <location evidence="1">Cell membrane</location>
        <topology evidence="1">Multi-pass membrane protein</topology>
    </subcellularLocation>
</comment>
<keyword evidence="2" id="KW-1003">Cell membrane</keyword>
<feature type="transmembrane region" description="Helical" evidence="6">
    <location>
        <begin position="294"/>
        <end position="310"/>
    </location>
</feature>
<feature type="transmembrane region" description="Helical" evidence="6">
    <location>
        <begin position="20"/>
        <end position="36"/>
    </location>
</feature>
<evidence type="ECO:0000256" key="2">
    <source>
        <dbReference type="ARBA" id="ARBA00022475"/>
    </source>
</evidence>
<keyword evidence="5 6" id="KW-0472">Membrane</keyword>
<evidence type="ECO:0000313" key="8">
    <source>
        <dbReference type="Proteomes" id="UP001235269"/>
    </source>
</evidence>
<dbReference type="Proteomes" id="UP001235269">
    <property type="component" value="Unassembled WGS sequence"/>
</dbReference>
<dbReference type="Pfam" id="PF02653">
    <property type="entry name" value="BPD_transp_2"/>
    <property type="match status" value="1"/>
</dbReference>
<accession>A0ABU0IEX7</accession>
<evidence type="ECO:0000256" key="6">
    <source>
        <dbReference type="SAM" id="Phobius"/>
    </source>
</evidence>
<dbReference type="CDD" id="cd06581">
    <property type="entry name" value="TM_PBP1_LivM_like"/>
    <property type="match status" value="1"/>
</dbReference>
<comment type="caution">
    <text evidence="7">The sequence shown here is derived from an EMBL/GenBank/DDBJ whole genome shotgun (WGS) entry which is preliminary data.</text>
</comment>
<dbReference type="InterPro" id="IPR001851">
    <property type="entry name" value="ABC_transp_permease"/>
</dbReference>
<protein>
    <submittedName>
        <fullName evidence="7">Branched-chain amino acid transport system permease protein</fullName>
    </submittedName>
</protein>
<dbReference type="EMBL" id="JAUSWH010000010">
    <property type="protein sequence ID" value="MDQ0456797.1"/>
    <property type="molecule type" value="Genomic_DNA"/>
</dbReference>
<keyword evidence="4 6" id="KW-1133">Transmembrane helix</keyword>
<reference evidence="7 8" key="1">
    <citation type="submission" date="2023-07" db="EMBL/GenBank/DDBJ databases">
        <title>Genomic Encyclopedia of Type Strains, Phase IV (KMG-IV): sequencing the most valuable type-strain genomes for metagenomic binning, comparative biology and taxonomic classification.</title>
        <authorList>
            <person name="Goeker M."/>
        </authorList>
    </citation>
    <scope>NUCLEOTIDE SEQUENCE [LARGE SCALE GENOMIC DNA]</scope>
    <source>
        <strain evidence="7 8">DSM 100301</strain>
    </source>
</reference>
<name>A0ABU0IEX7_9HYPH</name>
<evidence type="ECO:0000313" key="7">
    <source>
        <dbReference type="EMBL" id="MDQ0456797.1"/>
    </source>
</evidence>
<dbReference type="PANTHER" id="PTHR30482">
    <property type="entry name" value="HIGH-AFFINITY BRANCHED-CHAIN AMINO ACID TRANSPORT SYSTEM PERMEASE"/>
    <property type="match status" value="1"/>
</dbReference>
<proteinExistence type="predicted"/>
<gene>
    <name evidence="7" type="ORF">QO005_003142</name>
</gene>